<dbReference type="Proteomes" id="UP000004830">
    <property type="component" value="Unassembled WGS sequence"/>
</dbReference>
<dbReference type="RefSeq" id="WP_009140157.1">
    <property type="nucleotide sequence ID" value="NZ_JH126467.1"/>
</dbReference>
<comment type="caution">
    <text evidence="1">The sequence shown here is derived from an EMBL/GenBank/DDBJ whole genome shotgun (WGS) entry which is preliminary data.</text>
</comment>
<accession>G1WFK7</accession>
<evidence type="ECO:0000313" key="2">
    <source>
        <dbReference type="Proteomes" id="UP000004830"/>
    </source>
</evidence>
<dbReference type="InterPro" id="IPR001646">
    <property type="entry name" value="5peptide_repeat"/>
</dbReference>
<proteinExistence type="predicted"/>
<gene>
    <name evidence="1" type="ORF">HMPREF9452_00120</name>
</gene>
<dbReference type="eggNOG" id="COG1357">
    <property type="taxonomic scope" value="Bacteria"/>
</dbReference>
<dbReference type="PATRIC" id="fig|742742.3.peg.119"/>
<dbReference type="EMBL" id="ADLS01000002">
    <property type="protein sequence ID" value="EGX70037.1"/>
    <property type="molecule type" value="Genomic_DNA"/>
</dbReference>
<dbReference type="STRING" id="742742.HMPREF9452_00120"/>
<dbReference type="OrthoDB" id="3173411at2"/>
<dbReference type="SUPFAM" id="SSF141571">
    <property type="entry name" value="Pentapeptide repeat-like"/>
    <property type="match status" value="1"/>
</dbReference>
<name>G1WFK7_9ACTN</name>
<keyword evidence="2" id="KW-1185">Reference proteome</keyword>
<dbReference type="HOGENOM" id="CLU_033401_5_1_11"/>
<dbReference type="Gene3D" id="2.160.20.80">
    <property type="entry name" value="E3 ubiquitin-protein ligase SopA"/>
    <property type="match status" value="1"/>
</dbReference>
<evidence type="ECO:0000313" key="1">
    <source>
        <dbReference type="EMBL" id="EGX70037.1"/>
    </source>
</evidence>
<sequence>MDRSSRARCFARVPNSIGEHVGFDQLLDAFAEGEALVANTSVHGVELACEDAGEATFDTVLFRSCQFDGVDFSGCTFRDVRFESCRFTRVSMERAWLNRCDFISCSAPGLNLLSSRLAGVLIADSDFSLANLSETSIDQLRVTSSRLREAALQSVRLKRCELKQSDLVRLDVFRTPLKGIDVSSCEFSAPVLSSDYRELRGARVSPSQALELASLLGVEVADE</sequence>
<dbReference type="Pfam" id="PF00805">
    <property type="entry name" value="Pentapeptide"/>
    <property type="match status" value="1"/>
</dbReference>
<dbReference type="AlphaFoldDB" id="G1WFK7"/>
<dbReference type="PANTHER" id="PTHR42999">
    <property type="entry name" value="ANTIBIOTIC RESISTANCE PROTEIN MCBG"/>
    <property type="match status" value="1"/>
</dbReference>
<evidence type="ECO:0008006" key="3">
    <source>
        <dbReference type="Google" id="ProtNLM"/>
    </source>
</evidence>
<protein>
    <recommendedName>
        <fullName evidence="3">Pentapeptide repeat protein</fullName>
    </recommendedName>
</protein>
<dbReference type="InterPro" id="IPR052949">
    <property type="entry name" value="PA_immunity-related"/>
</dbReference>
<dbReference type="GeneID" id="62757913"/>
<dbReference type="PANTHER" id="PTHR42999:SF1">
    <property type="entry name" value="PENTAPEPTIDE REPEAT-CONTAINING PROTEIN"/>
    <property type="match status" value="1"/>
</dbReference>
<organism evidence="1 2">
    <name type="scientific">Collinsella tanakaei YIT 12063</name>
    <dbReference type="NCBI Taxonomy" id="742742"/>
    <lineage>
        <taxon>Bacteria</taxon>
        <taxon>Bacillati</taxon>
        <taxon>Actinomycetota</taxon>
        <taxon>Coriobacteriia</taxon>
        <taxon>Coriobacteriales</taxon>
        <taxon>Coriobacteriaceae</taxon>
        <taxon>Collinsella</taxon>
    </lineage>
</organism>
<reference evidence="1 2" key="1">
    <citation type="submission" date="2011-06" db="EMBL/GenBank/DDBJ databases">
        <title>The Genome Sequence of Collinsella tanakaei YIT 12063.</title>
        <authorList>
            <consortium name="The Broad Institute Genome Sequencing Platform"/>
            <person name="Earl A."/>
            <person name="Ward D."/>
            <person name="Feldgarden M."/>
            <person name="Gevers D."/>
            <person name="Morotomi M."/>
            <person name="Young S.K."/>
            <person name="Zeng Q."/>
            <person name="Gargeya S."/>
            <person name="Fitzgerald M."/>
            <person name="Haas B."/>
            <person name="Abouelleil A."/>
            <person name="Alvarado L."/>
            <person name="Arachchi H.M."/>
            <person name="Berlin A."/>
            <person name="Brown A."/>
            <person name="Chapman S.B."/>
            <person name="Chen Z."/>
            <person name="Dunbar C."/>
            <person name="Freedman E."/>
            <person name="Gearin G."/>
            <person name="Gellesch M."/>
            <person name="Goldberg J."/>
            <person name="Griggs A."/>
            <person name="Gujja S."/>
            <person name="Heiman D."/>
            <person name="Howarth C."/>
            <person name="Larson L."/>
            <person name="Lui A."/>
            <person name="MacDonald P.J.P."/>
            <person name="Mehta T."/>
            <person name="Montmayeur A."/>
            <person name="Murphy C."/>
            <person name="Neiman D."/>
            <person name="Pearson M."/>
            <person name="Priest M."/>
            <person name="Roberts A."/>
            <person name="Saif S."/>
            <person name="Shea T."/>
            <person name="Shenoy N."/>
            <person name="Sisk P."/>
            <person name="Stolte C."/>
            <person name="Sykes S."/>
            <person name="Wortman J."/>
            <person name="Nusbaum C."/>
            <person name="Birren B."/>
        </authorList>
    </citation>
    <scope>NUCLEOTIDE SEQUENCE [LARGE SCALE GENOMIC DNA]</scope>
    <source>
        <strain evidence="1 2">YIT 12063</strain>
    </source>
</reference>